<dbReference type="AlphaFoldDB" id="A0A9P5XSC5"/>
<dbReference type="EMBL" id="MU150483">
    <property type="protein sequence ID" value="KAF9455970.1"/>
    <property type="molecule type" value="Genomic_DNA"/>
</dbReference>
<reference evidence="1" key="1">
    <citation type="submission" date="2020-11" db="EMBL/GenBank/DDBJ databases">
        <authorList>
            <consortium name="DOE Joint Genome Institute"/>
            <person name="Ahrendt S."/>
            <person name="Riley R."/>
            <person name="Andreopoulos W."/>
            <person name="Labutti K."/>
            <person name="Pangilinan J."/>
            <person name="Ruiz-Duenas F.J."/>
            <person name="Barrasa J.M."/>
            <person name="Sanchez-Garcia M."/>
            <person name="Camarero S."/>
            <person name="Miyauchi S."/>
            <person name="Serrano A."/>
            <person name="Linde D."/>
            <person name="Babiker R."/>
            <person name="Drula E."/>
            <person name="Ayuso-Fernandez I."/>
            <person name="Pacheco R."/>
            <person name="Padilla G."/>
            <person name="Ferreira P."/>
            <person name="Barriuso J."/>
            <person name="Kellner H."/>
            <person name="Castanera R."/>
            <person name="Alfaro M."/>
            <person name="Ramirez L."/>
            <person name="Pisabarro A.G."/>
            <person name="Kuo A."/>
            <person name="Tritt A."/>
            <person name="Lipzen A."/>
            <person name="He G."/>
            <person name="Yan M."/>
            <person name="Ng V."/>
            <person name="Cullen D."/>
            <person name="Martin F."/>
            <person name="Rosso M.-N."/>
            <person name="Henrissat B."/>
            <person name="Hibbett D."/>
            <person name="Martinez A.T."/>
            <person name="Grigoriev I.V."/>
        </authorList>
    </citation>
    <scope>NUCLEOTIDE SEQUENCE</scope>
    <source>
        <strain evidence="1">CBS 247.69</strain>
    </source>
</reference>
<dbReference type="Proteomes" id="UP000807353">
    <property type="component" value="Unassembled WGS sequence"/>
</dbReference>
<sequence length="231" mass="25856">MGQSQAISIQSWLNDLLGRENSDNTFLMMSYFQTLLIDIHQCSGHPDIGGLHVEITDSPCRKAILTLNSIAHNEYGGDFGKYVTDFFSGNRTYMPSQSCWRVKEGISLCPGTRQDIKGLPISIPISLCAEIKSDSGVQDVWDFPLILFPETDLAAKRHDIVYDLVGFALFSPTLAHFIAQYVHHNNIITYDGMKHNGVTILEENATTETHLTGRHPILPAGYTIHQAFYRL</sequence>
<keyword evidence="2" id="KW-1185">Reference proteome</keyword>
<proteinExistence type="predicted"/>
<protein>
    <submittedName>
        <fullName evidence="1">Uncharacterized protein</fullName>
    </submittedName>
</protein>
<evidence type="ECO:0000313" key="1">
    <source>
        <dbReference type="EMBL" id="KAF9455970.1"/>
    </source>
</evidence>
<dbReference type="OrthoDB" id="2624269at2759"/>
<evidence type="ECO:0000313" key="2">
    <source>
        <dbReference type="Proteomes" id="UP000807353"/>
    </source>
</evidence>
<organism evidence="1 2">
    <name type="scientific">Collybia nuda</name>
    <dbReference type="NCBI Taxonomy" id="64659"/>
    <lineage>
        <taxon>Eukaryota</taxon>
        <taxon>Fungi</taxon>
        <taxon>Dikarya</taxon>
        <taxon>Basidiomycota</taxon>
        <taxon>Agaricomycotina</taxon>
        <taxon>Agaricomycetes</taxon>
        <taxon>Agaricomycetidae</taxon>
        <taxon>Agaricales</taxon>
        <taxon>Tricholomatineae</taxon>
        <taxon>Clitocybaceae</taxon>
        <taxon>Collybia</taxon>
    </lineage>
</organism>
<gene>
    <name evidence="1" type="ORF">BDZ94DRAFT_1315629</name>
</gene>
<accession>A0A9P5XSC5</accession>
<name>A0A9P5XSC5_9AGAR</name>
<comment type="caution">
    <text evidence="1">The sequence shown here is derived from an EMBL/GenBank/DDBJ whole genome shotgun (WGS) entry which is preliminary data.</text>
</comment>